<reference evidence="2" key="1">
    <citation type="journal article" date="2015" name="BMC Genomics">
        <title>Draft genome of a commonly misdiagnosed multidrug resistant pathogen Candida auris.</title>
        <authorList>
            <person name="Chatterjee S."/>
            <person name="Alampalli S.V."/>
            <person name="Nageshan R.K."/>
            <person name="Chettiar S.T."/>
            <person name="Joshi S."/>
            <person name="Tatu U.S."/>
        </authorList>
    </citation>
    <scope>NUCLEOTIDE SEQUENCE [LARGE SCALE GENOMIC DNA]</scope>
    <source>
        <strain evidence="2">6684</strain>
    </source>
</reference>
<name>A0A0L0P6A9_CANAR</name>
<evidence type="ECO:0000313" key="2">
    <source>
        <dbReference type="Proteomes" id="UP000037122"/>
    </source>
</evidence>
<evidence type="ECO:0000313" key="1">
    <source>
        <dbReference type="EMBL" id="KNE01839.1"/>
    </source>
</evidence>
<dbReference type="EMBL" id="LGST01000008">
    <property type="protein sequence ID" value="KNE01839.1"/>
    <property type="molecule type" value="Genomic_DNA"/>
</dbReference>
<dbReference type="VEuPathDB" id="FungiDB:QG37_01181"/>
<dbReference type="Proteomes" id="UP000037122">
    <property type="component" value="Unassembled WGS sequence"/>
</dbReference>
<organism evidence="1 2">
    <name type="scientific">Candidozyma auris</name>
    <name type="common">Yeast</name>
    <name type="synonym">Candida auris</name>
    <dbReference type="NCBI Taxonomy" id="498019"/>
    <lineage>
        <taxon>Eukaryota</taxon>
        <taxon>Fungi</taxon>
        <taxon>Dikarya</taxon>
        <taxon>Ascomycota</taxon>
        <taxon>Saccharomycotina</taxon>
        <taxon>Pichiomycetes</taxon>
        <taxon>Metschnikowiaceae</taxon>
        <taxon>Candidozyma</taxon>
    </lineage>
</organism>
<sequence>MAYVGWGQGVYMEEDLLASRRREGREGNTKEK</sequence>
<dbReference type="AlphaFoldDB" id="A0A0L0P6A9"/>
<protein>
    <submittedName>
        <fullName evidence="1">Uncharacterized protein</fullName>
    </submittedName>
</protein>
<comment type="caution">
    <text evidence="1">The sequence shown here is derived from an EMBL/GenBank/DDBJ whole genome shotgun (WGS) entry which is preliminary data.</text>
</comment>
<accession>A0A0L0P6A9</accession>
<proteinExistence type="predicted"/>
<gene>
    <name evidence="1" type="ORF">QG37_01181</name>
</gene>